<organism evidence="2">
    <name type="scientific">hot springs metagenome</name>
    <dbReference type="NCBI Taxonomy" id="433727"/>
    <lineage>
        <taxon>unclassified sequences</taxon>
        <taxon>metagenomes</taxon>
        <taxon>ecological metagenomes</taxon>
    </lineage>
</organism>
<dbReference type="GO" id="GO:0047444">
    <property type="term" value="F:N-acylneuraminate-9-phosphate synthase activity"/>
    <property type="evidence" value="ECO:0007669"/>
    <property type="project" value="TreeGrafter"/>
</dbReference>
<dbReference type="AlphaFoldDB" id="A0A5J4KRL6"/>
<evidence type="ECO:0000313" key="2">
    <source>
        <dbReference type="EMBL" id="GER92348.1"/>
    </source>
</evidence>
<dbReference type="Gene3D" id="3.20.20.70">
    <property type="entry name" value="Aldolase class I"/>
    <property type="match status" value="1"/>
</dbReference>
<dbReference type="InterPro" id="IPR057736">
    <property type="entry name" value="SAF_PseI/NeuA/NeuB"/>
</dbReference>
<dbReference type="SUPFAM" id="SSF51569">
    <property type="entry name" value="Aldolase"/>
    <property type="match status" value="1"/>
</dbReference>
<dbReference type="Pfam" id="PF03102">
    <property type="entry name" value="NeuB"/>
    <property type="match status" value="1"/>
</dbReference>
<dbReference type="CDD" id="cd11615">
    <property type="entry name" value="SAF_NeuB_like"/>
    <property type="match status" value="1"/>
</dbReference>
<dbReference type="PANTHER" id="PTHR42966:SF1">
    <property type="entry name" value="SIALIC ACID SYNTHASE"/>
    <property type="match status" value="1"/>
</dbReference>
<sequence>MQVILNKKVKIGSKTIGAGNPVFIIAEAGVNHFGSIEIARHLVDMAVIARADAVKFQIFKTENLVSSVAHDWIERLKPKELPYDAFKNLKEYCEKKGIMFLATAHDDESLDFYESLEPIAYKIGSGELSNTSYLRKIAKKKKPVILSTGMYDMGDVRDVVNIFLDEGNTNLILLHCITCYPPVPEDINLRAINAMQKEFKCPVGYSDHTIGNDIVLAAVAMGASVIEKHIAVSKNTPGSQDCPVSCDERDLIELINSIRKIEKAIGTGIKSPSERELKSKEWARKSIVAKVDIKKGDLITEDMLTFKRPGTGISPEDISMVIGRKAKRDIKIDSIIRFDYLQ</sequence>
<dbReference type="SMART" id="SM00858">
    <property type="entry name" value="SAF"/>
    <property type="match status" value="1"/>
</dbReference>
<evidence type="ECO:0000259" key="1">
    <source>
        <dbReference type="PROSITE" id="PS50844"/>
    </source>
</evidence>
<dbReference type="PROSITE" id="PS50844">
    <property type="entry name" value="AFP_LIKE"/>
    <property type="match status" value="1"/>
</dbReference>
<dbReference type="InterPro" id="IPR013785">
    <property type="entry name" value="Aldolase_TIM"/>
</dbReference>
<reference evidence="2" key="1">
    <citation type="submission" date="2019-10" db="EMBL/GenBank/DDBJ databases">
        <title>Metagenomic sequencing of thiosulfate-disproportionating enrichment culture.</title>
        <authorList>
            <person name="Umezawa K."/>
            <person name="Kojima H."/>
            <person name="Fukui M."/>
        </authorList>
    </citation>
    <scope>NUCLEOTIDE SEQUENCE</scope>
    <source>
        <strain evidence="2">45J</strain>
    </source>
</reference>
<dbReference type="InterPro" id="IPR013974">
    <property type="entry name" value="SAF"/>
</dbReference>
<feature type="domain" description="AFP-like" evidence="1">
    <location>
        <begin position="286"/>
        <end position="342"/>
    </location>
</feature>
<protein>
    <submittedName>
        <fullName evidence="2">N-acetylneuraminate synthase</fullName>
    </submittedName>
</protein>
<gene>
    <name evidence="2" type="ORF">A45J_0063</name>
</gene>
<name>A0A5J4KRL6_9ZZZZ</name>
<dbReference type="Pfam" id="PF08666">
    <property type="entry name" value="SAF"/>
    <property type="match status" value="1"/>
</dbReference>
<accession>A0A5J4KRL6</accession>
<proteinExistence type="predicted"/>
<dbReference type="InterPro" id="IPR006190">
    <property type="entry name" value="SAF_AFP_Neu5Ac"/>
</dbReference>
<dbReference type="SUPFAM" id="SSF51269">
    <property type="entry name" value="AFP III-like domain"/>
    <property type="match status" value="1"/>
</dbReference>
<dbReference type="Gene3D" id="3.90.1210.10">
    <property type="entry name" value="Antifreeze-like/N-acetylneuraminic acid synthase C-terminal domain"/>
    <property type="match status" value="1"/>
</dbReference>
<dbReference type="GO" id="GO:0016051">
    <property type="term" value="P:carbohydrate biosynthetic process"/>
    <property type="evidence" value="ECO:0007669"/>
    <property type="project" value="InterPro"/>
</dbReference>
<dbReference type="PANTHER" id="PTHR42966">
    <property type="entry name" value="N-ACETYLNEURAMINATE SYNTHASE"/>
    <property type="match status" value="1"/>
</dbReference>
<dbReference type="EMBL" id="BLAB01000001">
    <property type="protein sequence ID" value="GER92348.1"/>
    <property type="molecule type" value="Genomic_DNA"/>
</dbReference>
<dbReference type="InterPro" id="IPR051690">
    <property type="entry name" value="PseI-like"/>
</dbReference>
<dbReference type="InterPro" id="IPR036732">
    <property type="entry name" value="AFP_Neu5c_C_sf"/>
</dbReference>
<dbReference type="InterPro" id="IPR013132">
    <property type="entry name" value="PseI/NeuA/B-like_N"/>
</dbReference>
<comment type="caution">
    <text evidence="2">The sequence shown here is derived from an EMBL/GenBank/DDBJ whole genome shotgun (WGS) entry which is preliminary data.</text>
</comment>